<dbReference type="GO" id="GO:0005634">
    <property type="term" value="C:nucleus"/>
    <property type="evidence" value="ECO:0007669"/>
    <property type="project" value="UniProtKB-SubCell"/>
</dbReference>
<dbReference type="FunFam" id="3.60.21.10:FF:000035">
    <property type="entry name" value="Lariat debranching enzyme"/>
    <property type="match status" value="1"/>
</dbReference>
<dbReference type="GO" id="GO:0046872">
    <property type="term" value="F:metal ion binding"/>
    <property type="evidence" value="ECO:0007669"/>
    <property type="project" value="UniProtKB-KW"/>
</dbReference>
<dbReference type="STRING" id="299467.A0A443SFD8"/>
<evidence type="ECO:0000256" key="3">
    <source>
        <dbReference type="ARBA" id="ARBA00001954"/>
    </source>
</evidence>
<evidence type="ECO:0000256" key="12">
    <source>
        <dbReference type="ARBA" id="ARBA00023242"/>
    </source>
</evidence>
<keyword evidence="10" id="KW-0408">Iron</keyword>
<evidence type="ECO:0000256" key="10">
    <source>
        <dbReference type="ARBA" id="ARBA00023004"/>
    </source>
</evidence>
<dbReference type="GO" id="GO:0000398">
    <property type="term" value="P:mRNA splicing, via spliceosome"/>
    <property type="evidence" value="ECO:0007669"/>
    <property type="project" value="TreeGrafter"/>
</dbReference>
<evidence type="ECO:0000256" key="7">
    <source>
        <dbReference type="ARBA" id="ARBA00022723"/>
    </source>
</evidence>
<dbReference type="InterPro" id="IPR029052">
    <property type="entry name" value="Metallo-depent_PP-like"/>
</dbReference>
<evidence type="ECO:0000256" key="4">
    <source>
        <dbReference type="ARBA" id="ARBA00004123"/>
    </source>
</evidence>
<dbReference type="OrthoDB" id="407609at2759"/>
<comment type="cofactor">
    <cofactor evidence="3">
        <name>Fe(2+)</name>
        <dbReference type="ChEBI" id="CHEBI:29033"/>
    </cofactor>
</comment>
<organism evidence="15 16">
    <name type="scientific">Leptotrombidium deliense</name>
    <dbReference type="NCBI Taxonomy" id="299467"/>
    <lineage>
        <taxon>Eukaryota</taxon>
        <taxon>Metazoa</taxon>
        <taxon>Ecdysozoa</taxon>
        <taxon>Arthropoda</taxon>
        <taxon>Chelicerata</taxon>
        <taxon>Arachnida</taxon>
        <taxon>Acari</taxon>
        <taxon>Acariformes</taxon>
        <taxon>Trombidiformes</taxon>
        <taxon>Prostigmata</taxon>
        <taxon>Anystina</taxon>
        <taxon>Parasitengona</taxon>
        <taxon>Trombiculoidea</taxon>
        <taxon>Trombiculidae</taxon>
        <taxon>Leptotrombidium</taxon>
    </lineage>
</organism>
<dbReference type="Pfam" id="PF00149">
    <property type="entry name" value="Metallophos"/>
    <property type="match status" value="1"/>
</dbReference>
<keyword evidence="11" id="KW-0464">Manganese</keyword>
<comment type="caution">
    <text evidence="15">The sequence shown here is derived from an EMBL/GenBank/DDBJ whole genome shotgun (WGS) entry which is preliminary data.</text>
</comment>
<keyword evidence="6" id="KW-0507">mRNA processing</keyword>
<keyword evidence="8" id="KW-0378">Hydrolase</keyword>
<evidence type="ECO:0000256" key="9">
    <source>
        <dbReference type="ARBA" id="ARBA00022833"/>
    </source>
</evidence>
<evidence type="ECO:0000256" key="13">
    <source>
        <dbReference type="ARBA" id="ARBA00058627"/>
    </source>
</evidence>
<evidence type="ECO:0000256" key="5">
    <source>
        <dbReference type="ARBA" id="ARBA00006045"/>
    </source>
</evidence>
<evidence type="ECO:0000259" key="14">
    <source>
        <dbReference type="SMART" id="SM01124"/>
    </source>
</evidence>
<comment type="similarity">
    <text evidence="5">Belongs to the lariat debranching enzyme family.</text>
</comment>
<comment type="subcellular location">
    <subcellularLocation>
        <location evidence="4">Nucleus</location>
    </subcellularLocation>
</comment>
<accession>A0A443SFD8</accession>
<dbReference type="InterPro" id="IPR007708">
    <property type="entry name" value="DBR1_C"/>
</dbReference>
<dbReference type="PANTHER" id="PTHR12849:SF0">
    <property type="entry name" value="LARIAT DEBRANCHING ENZYME"/>
    <property type="match status" value="1"/>
</dbReference>
<sequence length="429" mass="49426">MKIAVAGCVHGKLDIIYEQILALQAKTGNSVDLLLVCGDVQTLRNENDLNCMAVKDKFKELGDFHKYYKGEKTVPVLTLFIGGNHEASNYLMTLPFGGWVCPNMYYMGYAGVVRFNGLRIAAISGIYNEYHKNWGHYESLPFDERSKRSIYHTRTLEVFRLMQLAISNEPIDIFVSHDWPLNIHSYGDVDKLLRIKPFFSNDIRKGSLGNPLCLKLLDQLKPSYWFSAHLHVRFEATVTHENKTTTQFLALDKCLPRRHYLEFIEIEPKNNQGSPGLNYDAEWLAILKNTDHLTSIEMHPKTKIPGFWNRLPVNIEDEIKKLQILFNNSFKIPDNFEEIAPIRNSVDEDPQRVLNFLNPQTTLLCNKLKITDPTELLIKCNEQGFSNPDEILLSDEEESNEQEPKKIKRNDNFVTEEQVFVIDKQGSSK</sequence>
<dbReference type="GO" id="GO:0008419">
    <property type="term" value="F:RNA lariat debranching enzyme activity"/>
    <property type="evidence" value="ECO:0007669"/>
    <property type="project" value="TreeGrafter"/>
</dbReference>
<evidence type="ECO:0000256" key="2">
    <source>
        <dbReference type="ARBA" id="ARBA00001947"/>
    </source>
</evidence>
<dbReference type="SMART" id="SM01124">
    <property type="entry name" value="DBR1"/>
    <property type="match status" value="1"/>
</dbReference>
<evidence type="ECO:0000256" key="11">
    <source>
        <dbReference type="ARBA" id="ARBA00023211"/>
    </source>
</evidence>
<reference evidence="15 16" key="1">
    <citation type="journal article" date="2018" name="Gigascience">
        <title>Genomes of trombidid mites reveal novel predicted allergens and laterally-transferred genes associated with secondary metabolism.</title>
        <authorList>
            <person name="Dong X."/>
            <person name="Chaisiri K."/>
            <person name="Xia D."/>
            <person name="Armstrong S.D."/>
            <person name="Fang Y."/>
            <person name="Donnelly M.J."/>
            <person name="Kadowaki T."/>
            <person name="McGarry J.W."/>
            <person name="Darby A.C."/>
            <person name="Makepeace B.L."/>
        </authorList>
    </citation>
    <scope>NUCLEOTIDE SEQUENCE [LARGE SCALE GENOMIC DNA]</scope>
    <source>
        <strain evidence="15">UoL-UT</strain>
    </source>
</reference>
<dbReference type="VEuPathDB" id="VectorBase:LDEU005809"/>
<proteinExistence type="inferred from homology"/>
<dbReference type="Gene3D" id="3.60.21.10">
    <property type="match status" value="1"/>
</dbReference>
<evidence type="ECO:0000256" key="1">
    <source>
        <dbReference type="ARBA" id="ARBA00001936"/>
    </source>
</evidence>
<dbReference type="InterPro" id="IPR004843">
    <property type="entry name" value="Calcineurin-like_PHP"/>
</dbReference>
<dbReference type="AlphaFoldDB" id="A0A443SFD8"/>
<comment type="cofactor">
    <cofactor evidence="1">
        <name>Mn(2+)</name>
        <dbReference type="ChEBI" id="CHEBI:29035"/>
    </cofactor>
</comment>
<dbReference type="InterPro" id="IPR041816">
    <property type="entry name" value="Dbr1_N"/>
</dbReference>
<keyword evidence="9" id="KW-0862">Zinc</keyword>
<evidence type="ECO:0000256" key="6">
    <source>
        <dbReference type="ARBA" id="ARBA00022664"/>
    </source>
</evidence>
<comment type="cofactor">
    <cofactor evidence="2">
        <name>Zn(2+)</name>
        <dbReference type="ChEBI" id="CHEBI:29105"/>
    </cofactor>
</comment>
<gene>
    <name evidence="15" type="ORF">B4U80_11071</name>
</gene>
<evidence type="ECO:0000313" key="15">
    <source>
        <dbReference type="EMBL" id="RWS26231.1"/>
    </source>
</evidence>
<dbReference type="Pfam" id="PF05011">
    <property type="entry name" value="DBR1"/>
    <property type="match status" value="1"/>
</dbReference>
<feature type="domain" description="Lariat debranching enzyme C-terminal" evidence="14">
    <location>
        <begin position="238"/>
        <end position="374"/>
    </location>
</feature>
<dbReference type="EMBL" id="NCKV01002942">
    <property type="protein sequence ID" value="RWS26231.1"/>
    <property type="molecule type" value="Genomic_DNA"/>
</dbReference>
<keyword evidence="16" id="KW-1185">Reference proteome</keyword>
<comment type="function">
    <text evidence="13">Cleaves the 2'-5' phosphodiester linkage at the branch point of lariat intron pre-mRNAs after splicing and converts them into linear molecules that are subsequently degraded. It thereby facilitates ribonucleotide turnover.</text>
</comment>
<dbReference type="CDD" id="cd00844">
    <property type="entry name" value="MPP_Dbr1_N"/>
    <property type="match status" value="1"/>
</dbReference>
<dbReference type="PANTHER" id="PTHR12849">
    <property type="entry name" value="RNA LARIAT DEBRANCHING ENZYME"/>
    <property type="match status" value="1"/>
</dbReference>
<keyword evidence="7" id="KW-0479">Metal-binding</keyword>
<protein>
    <recommendedName>
        <fullName evidence="14">Lariat debranching enzyme C-terminal domain-containing protein</fullName>
    </recommendedName>
</protein>
<dbReference type="Proteomes" id="UP000288716">
    <property type="component" value="Unassembled WGS sequence"/>
</dbReference>
<name>A0A443SFD8_9ACAR</name>
<evidence type="ECO:0000256" key="8">
    <source>
        <dbReference type="ARBA" id="ARBA00022801"/>
    </source>
</evidence>
<dbReference type="SUPFAM" id="SSF56300">
    <property type="entry name" value="Metallo-dependent phosphatases"/>
    <property type="match status" value="1"/>
</dbReference>
<keyword evidence="12" id="KW-0539">Nucleus</keyword>
<evidence type="ECO:0000313" key="16">
    <source>
        <dbReference type="Proteomes" id="UP000288716"/>
    </source>
</evidence>